<dbReference type="EMBL" id="KB199981">
    <property type="protein sequence ID" value="ESP03524.1"/>
    <property type="molecule type" value="Genomic_DNA"/>
</dbReference>
<protein>
    <submittedName>
        <fullName evidence="1">Uncharacterized protein</fullName>
    </submittedName>
</protein>
<dbReference type="KEGG" id="lgi:LOTGIDRAFT_171314"/>
<dbReference type="HOGENOM" id="CLU_402969_0_0_1"/>
<dbReference type="GeneID" id="20241714"/>
<dbReference type="AlphaFoldDB" id="V4AHI9"/>
<organism evidence="1 2">
    <name type="scientific">Lottia gigantea</name>
    <name type="common">Giant owl limpet</name>
    <dbReference type="NCBI Taxonomy" id="225164"/>
    <lineage>
        <taxon>Eukaryota</taxon>
        <taxon>Metazoa</taxon>
        <taxon>Spiralia</taxon>
        <taxon>Lophotrochozoa</taxon>
        <taxon>Mollusca</taxon>
        <taxon>Gastropoda</taxon>
        <taxon>Patellogastropoda</taxon>
        <taxon>Lottioidea</taxon>
        <taxon>Lottiidae</taxon>
        <taxon>Lottia</taxon>
    </lineage>
</organism>
<proteinExistence type="predicted"/>
<evidence type="ECO:0000313" key="2">
    <source>
        <dbReference type="Proteomes" id="UP000030746"/>
    </source>
</evidence>
<dbReference type="OrthoDB" id="6163256at2759"/>
<reference evidence="1 2" key="1">
    <citation type="journal article" date="2013" name="Nature">
        <title>Insights into bilaterian evolution from three spiralian genomes.</title>
        <authorList>
            <person name="Simakov O."/>
            <person name="Marletaz F."/>
            <person name="Cho S.J."/>
            <person name="Edsinger-Gonzales E."/>
            <person name="Havlak P."/>
            <person name="Hellsten U."/>
            <person name="Kuo D.H."/>
            <person name="Larsson T."/>
            <person name="Lv J."/>
            <person name="Arendt D."/>
            <person name="Savage R."/>
            <person name="Osoegawa K."/>
            <person name="de Jong P."/>
            <person name="Grimwood J."/>
            <person name="Chapman J.A."/>
            <person name="Shapiro H."/>
            <person name="Aerts A."/>
            <person name="Otillar R.P."/>
            <person name="Terry A.Y."/>
            <person name="Boore J.L."/>
            <person name="Grigoriev I.V."/>
            <person name="Lindberg D.R."/>
            <person name="Seaver E.C."/>
            <person name="Weisblat D.A."/>
            <person name="Putnam N.H."/>
            <person name="Rokhsar D.S."/>
        </authorList>
    </citation>
    <scope>NUCLEOTIDE SEQUENCE [LARGE SCALE GENOMIC DNA]</scope>
</reference>
<dbReference type="Proteomes" id="UP000030746">
    <property type="component" value="Unassembled WGS sequence"/>
</dbReference>
<dbReference type="CTD" id="20241714"/>
<gene>
    <name evidence="1" type="ORF">LOTGIDRAFT_171314</name>
</gene>
<name>V4AHI9_LOTGI</name>
<dbReference type="RefSeq" id="XP_009045754.1">
    <property type="nucleotide sequence ID" value="XM_009047506.1"/>
</dbReference>
<sequence length="683" mass="76679">MGCKFSKKSSGRVGVIETFKSAHYQPLISSKITRKLRTRKKDSRKLEYSSNIKFSDFSTTSATYVKSASETSKITVRLSCDGSTLEIEQCDTTHEIVDDLSEIKVFNERVVRSLSVPILSSCTHSNVKKSKFESMGLNMVSPACGAESDQNLTLGSSWFNEKYNFENIDKTRCPLACQISDEMFPTKCDTCTDIPATAISRERMCSNLTSVDIHIVPETNFHSYLPVKSSDERKISDGNVILFSSELHGDYSTVLCQDDSSKLNSDVTSMIGSAEARMERYIKQSEDGVNETHFTDIRKPQCYQGQFLSNSCCLTTYGLQARTKDTHDINTFRDEAWFNLLTTESFNKQIVPTVDNEAISLRTKNPSLPTLPQQSSDTTLTNVQKIGGSESNTGSSYIKTDKTCNQESRTVKEHDIKPNQLLTATYINQQDVKTLDLNFGEDITSNQLTSTRSNNSDLGSLDCVNSYVVDTRMDDIEHHSNSQTARFLFMTSNHGIEISPNGDFSTRTIFPNVSNNPLSCFYDDCETESKNQLVDGKFGFVETEFDTDIDFENRLRNGNSNVTDKSDSILNDAHNSSDWLSSIEHFQDENSTNSSGINGRKVSFKIDMENHASSNNDNLHYSYSIKSYRDSAKFAPINNLIETEFKTKELIDDLGNCDTILCQRTCPHMTYLEKDSGFSDSFL</sequence>
<accession>V4AHI9</accession>
<keyword evidence="2" id="KW-1185">Reference proteome</keyword>
<evidence type="ECO:0000313" key="1">
    <source>
        <dbReference type="EMBL" id="ESP03524.1"/>
    </source>
</evidence>